<name>A0A9W7SL81_9PEZI</name>
<dbReference type="Pfam" id="PF00657">
    <property type="entry name" value="Lipase_GDSL"/>
    <property type="match status" value="1"/>
</dbReference>
<accession>A0A9W7SL81</accession>
<evidence type="ECO:0000256" key="2">
    <source>
        <dbReference type="SAM" id="SignalP"/>
    </source>
</evidence>
<dbReference type="EMBL" id="RIBY02002256">
    <property type="protein sequence ID" value="KAH9821462.1"/>
    <property type="molecule type" value="Genomic_DNA"/>
</dbReference>
<protein>
    <submittedName>
        <fullName evidence="3">Carbohydrate esterase family 16 protein</fullName>
    </submittedName>
</protein>
<dbReference type="AlphaFoldDB" id="A0A9W7SL81"/>
<dbReference type="PANTHER" id="PTHR45648:SF22">
    <property type="entry name" value="GDSL LIPASE_ACYLHYDROLASE FAMILY PROTEIN (AFU_ORTHOLOGUE AFUA_4G14700)"/>
    <property type="match status" value="1"/>
</dbReference>
<dbReference type="CDD" id="cd01846">
    <property type="entry name" value="fatty_acyltransferase_like"/>
    <property type="match status" value="1"/>
</dbReference>
<evidence type="ECO:0000313" key="3">
    <source>
        <dbReference type="EMBL" id="KAH9821462.1"/>
    </source>
</evidence>
<reference evidence="3 4" key="1">
    <citation type="journal article" date="2018" name="IMA Fungus">
        <title>IMA Genome-F 10: Nine draft genome sequences of Claviceps purpurea s.lat., including C. arundinis, C. humidiphila, and C. cf. spartinae, pseudomolecules for the pitch canker pathogen Fusarium circinatum, draft genome of Davidsoniella eucalypti, Grosmannia galeiformis, Quambalaria eucalypti, and Teratosphaeria destructans.</title>
        <authorList>
            <person name="Wingfield B.D."/>
            <person name="Liu M."/>
            <person name="Nguyen H.D."/>
            <person name="Lane F.A."/>
            <person name="Morgan S.W."/>
            <person name="De Vos L."/>
            <person name="Wilken P.M."/>
            <person name="Duong T.A."/>
            <person name="Aylward J."/>
            <person name="Coetzee M.P."/>
            <person name="Dadej K."/>
            <person name="De Beer Z.W."/>
            <person name="Findlay W."/>
            <person name="Havenga M."/>
            <person name="Kolarik M."/>
            <person name="Menzies J.G."/>
            <person name="Naidoo K."/>
            <person name="Pochopski O."/>
            <person name="Shoukouhi P."/>
            <person name="Santana Q.C."/>
            <person name="Seifert K.A."/>
            <person name="Soal N."/>
            <person name="Steenkamp E.T."/>
            <person name="Tatham C.T."/>
            <person name="van der Nest M.A."/>
            <person name="Wingfield M.J."/>
        </authorList>
    </citation>
    <scope>NUCLEOTIDE SEQUENCE [LARGE SCALE GENOMIC DNA]</scope>
    <source>
        <strain evidence="3">CMW44962</strain>
    </source>
</reference>
<evidence type="ECO:0000256" key="1">
    <source>
        <dbReference type="ARBA" id="ARBA00022801"/>
    </source>
</evidence>
<dbReference type="Proteomes" id="UP001138500">
    <property type="component" value="Unassembled WGS sequence"/>
</dbReference>
<keyword evidence="2" id="KW-0732">Signal</keyword>
<feature type="signal peptide" evidence="2">
    <location>
        <begin position="1"/>
        <end position="18"/>
    </location>
</feature>
<evidence type="ECO:0000313" key="4">
    <source>
        <dbReference type="Proteomes" id="UP001138500"/>
    </source>
</evidence>
<dbReference type="GO" id="GO:0016788">
    <property type="term" value="F:hydrolase activity, acting on ester bonds"/>
    <property type="evidence" value="ECO:0007669"/>
    <property type="project" value="InterPro"/>
</dbReference>
<proteinExistence type="predicted"/>
<dbReference type="InterPro" id="IPR051058">
    <property type="entry name" value="GDSL_Est/Lipase"/>
</dbReference>
<dbReference type="InterPro" id="IPR001087">
    <property type="entry name" value="GDSL"/>
</dbReference>
<dbReference type="PANTHER" id="PTHR45648">
    <property type="entry name" value="GDSL LIPASE/ACYLHYDROLASE FAMILY PROTEIN (AFU_ORTHOLOGUE AFUA_4G14700)"/>
    <property type="match status" value="1"/>
</dbReference>
<sequence length="369" mass="41291">MRSHPFLASLASLSRALAHPPTTWPHDNPSPYYPFPASSKWNLKTFTSLVVFGDSYTDDNRLNYFSTHNGSAPPVGWVDPVNYAAADGGRTWVEYVKQYTGINLYNYAVSGAVCSNDITPRLYAGINAPFPAVQQYEVPAYLADSKYTVNGSDFIIQPPEETVYAIWIGTNDLGVGAFLQDAQVKGTNLTTYVSCVYDQLSRVYDNGGRYFVILNNAPLQLAPMYAAPPYTAEPCGYWPDDHGNYTAISEKMLEQVVTTNALFDYRTPFEVEVARRYPGASFAVYDVNALFTDIYYNPSEYLNGTAPLNTTGYIHHCNLQRADCTTLPDPDSYMWYDELHPSEQTERLVAQNFVDLVKGSSKYATYWSS</sequence>
<reference evidence="3 4" key="2">
    <citation type="journal article" date="2021" name="Curr. Genet.">
        <title>Genetic response to nitrogen starvation in the aggressive Eucalyptus foliar pathogen Teratosphaeria destructans.</title>
        <authorList>
            <person name="Havenga M."/>
            <person name="Wingfield B.D."/>
            <person name="Wingfield M.J."/>
            <person name="Dreyer L.L."/>
            <person name="Roets F."/>
            <person name="Aylward J."/>
        </authorList>
    </citation>
    <scope>NUCLEOTIDE SEQUENCE [LARGE SCALE GENOMIC DNA]</scope>
    <source>
        <strain evidence="3">CMW44962</strain>
    </source>
</reference>
<organism evidence="3 4">
    <name type="scientific">Teratosphaeria destructans</name>
    <dbReference type="NCBI Taxonomy" id="418781"/>
    <lineage>
        <taxon>Eukaryota</taxon>
        <taxon>Fungi</taxon>
        <taxon>Dikarya</taxon>
        <taxon>Ascomycota</taxon>
        <taxon>Pezizomycotina</taxon>
        <taxon>Dothideomycetes</taxon>
        <taxon>Dothideomycetidae</taxon>
        <taxon>Mycosphaerellales</taxon>
        <taxon>Teratosphaeriaceae</taxon>
        <taxon>Teratosphaeria</taxon>
    </lineage>
</organism>
<keyword evidence="1" id="KW-0378">Hydrolase</keyword>
<feature type="chain" id="PRO_5040898514" evidence="2">
    <location>
        <begin position="19"/>
        <end position="369"/>
    </location>
</feature>
<dbReference type="InterPro" id="IPR036514">
    <property type="entry name" value="SGNH_hydro_sf"/>
</dbReference>
<dbReference type="SUPFAM" id="SSF52266">
    <property type="entry name" value="SGNH hydrolase"/>
    <property type="match status" value="1"/>
</dbReference>
<gene>
    <name evidence="3" type="ORF">Tdes44962_MAKER04952</name>
</gene>
<dbReference type="Gene3D" id="3.40.50.1110">
    <property type="entry name" value="SGNH hydrolase"/>
    <property type="match status" value="1"/>
</dbReference>
<comment type="caution">
    <text evidence="3">The sequence shown here is derived from an EMBL/GenBank/DDBJ whole genome shotgun (WGS) entry which is preliminary data.</text>
</comment>
<dbReference type="OrthoDB" id="1600564at2759"/>
<keyword evidence="4" id="KW-1185">Reference proteome</keyword>